<proteinExistence type="predicted"/>
<feature type="region of interest" description="Disordered" evidence="1">
    <location>
        <begin position="187"/>
        <end position="220"/>
    </location>
</feature>
<comment type="caution">
    <text evidence="2">The sequence shown here is derived from an EMBL/GenBank/DDBJ whole genome shotgun (WGS) entry which is preliminary data.</text>
</comment>
<reference evidence="2" key="1">
    <citation type="submission" date="2021-02" db="EMBL/GenBank/DDBJ databases">
        <authorList>
            <person name="Dougan E. K."/>
            <person name="Rhodes N."/>
            <person name="Thang M."/>
            <person name="Chan C."/>
        </authorList>
    </citation>
    <scope>NUCLEOTIDE SEQUENCE</scope>
</reference>
<dbReference type="AlphaFoldDB" id="A0A813L3U6"/>
<dbReference type="Pfam" id="PF10294">
    <property type="entry name" value="Methyltransf_16"/>
    <property type="match status" value="1"/>
</dbReference>
<evidence type="ECO:0000256" key="1">
    <source>
        <dbReference type="SAM" id="MobiDB-lite"/>
    </source>
</evidence>
<evidence type="ECO:0000313" key="2">
    <source>
        <dbReference type="EMBL" id="CAE8715881.1"/>
    </source>
</evidence>
<protein>
    <submittedName>
        <fullName evidence="2">Uncharacterized protein</fullName>
    </submittedName>
</protein>
<dbReference type="InterPro" id="IPR019410">
    <property type="entry name" value="Methyltransf_16"/>
</dbReference>
<accession>A0A813L3U6</accession>
<dbReference type="SUPFAM" id="SSF53335">
    <property type="entry name" value="S-adenosyl-L-methionine-dependent methyltransferases"/>
    <property type="match status" value="1"/>
</dbReference>
<dbReference type="Gene3D" id="3.40.50.150">
    <property type="entry name" value="Vaccinia Virus protein VP39"/>
    <property type="match status" value="1"/>
</dbReference>
<name>A0A813L3U6_POLGL</name>
<feature type="compositionally biased region" description="Low complexity" evidence="1">
    <location>
        <begin position="187"/>
        <end position="216"/>
    </location>
</feature>
<dbReference type="PANTHER" id="PTHR14614:SF163">
    <property type="entry name" value="METHYLTRANSFERASE SMALL DOMAIN-CONTAINING PROTEIN"/>
    <property type="match status" value="1"/>
</dbReference>
<dbReference type="EMBL" id="CAJNNW010032877">
    <property type="protein sequence ID" value="CAE8715881.1"/>
    <property type="molecule type" value="Genomic_DNA"/>
</dbReference>
<gene>
    <name evidence="2" type="ORF">PGLA2088_LOCUS38819</name>
</gene>
<evidence type="ECO:0000313" key="3">
    <source>
        <dbReference type="Proteomes" id="UP000626109"/>
    </source>
</evidence>
<organism evidence="2 3">
    <name type="scientific">Polarella glacialis</name>
    <name type="common">Dinoflagellate</name>
    <dbReference type="NCBI Taxonomy" id="89957"/>
    <lineage>
        <taxon>Eukaryota</taxon>
        <taxon>Sar</taxon>
        <taxon>Alveolata</taxon>
        <taxon>Dinophyceae</taxon>
        <taxon>Suessiales</taxon>
        <taxon>Suessiaceae</taxon>
        <taxon>Polarella</taxon>
    </lineage>
</organism>
<dbReference type="InterPro" id="IPR029063">
    <property type="entry name" value="SAM-dependent_MTases_sf"/>
</dbReference>
<dbReference type="Proteomes" id="UP000626109">
    <property type="component" value="Unassembled WGS sequence"/>
</dbReference>
<sequence>VLELGCGAAALPSLAAAASLGARVTATDFGEIVPLLSDSVRRNSAALRLDPGAHVDVASYAWSESQAPPGSPYDLVLAADLLYDESCQVALVSAILAALGSDSGTLLMTYEERDARVEARFFGLLKEKSSATSIPLALPPPAVSGPAGAWEPLSRMLLQICAQASGSEVAGVGAALPQLQSLLERYNTSNNSSNNSSNSNNNNSNKIDSSNNNNDNTSEDGMVLASIKTTSTASMASTTASTTTATTAATASRLRDAELCKVGERRLLLAAMAAMTSHLVQLLSQAASPVVPELADSDRPMVLGKFREFSDLSSELGQQWVRFATAAFLCLYGKLGHSCAEDLLRAALEAPVSGSVFGERMAFWGRYLAAQFAVTGRVARADATTMLMESTDLRNQVGWSVPTPAAVLRLSSMAPICVRGQPAAAEAWVAALQQAGVEVAEDLASSAGTLLVAWPDLEAAENGPASLSILAAWAGRHLVTVGEWKGSTLGLYPGAAKEWGQAWAPEAQMEVSRCFLLRDSLVLPSWPLACDRFAIYERRGSDET</sequence>
<dbReference type="PANTHER" id="PTHR14614">
    <property type="entry name" value="HEPATOCELLULAR CARCINOMA-ASSOCIATED ANTIGEN"/>
    <property type="match status" value="1"/>
</dbReference>
<feature type="non-terminal residue" evidence="2">
    <location>
        <position position="1"/>
    </location>
</feature>